<proteinExistence type="predicted"/>
<protein>
    <submittedName>
        <fullName evidence="1">Uncharacterized protein</fullName>
    </submittedName>
</protein>
<sequence length="83" mass="9946">MNDFLEILMLPYTPPKIGQQNAIENKQVTRKKNTKKRQSVLFWSQLQMKYKKMEKNECEIKLDAFINELVKLKKDSWPSKQNT</sequence>
<accession>X1NB82</accession>
<organism evidence="1">
    <name type="scientific">marine sediment metagenome</name>
    <dbReference type="NCBI Taxonomy" id="412755"/>
    <lineage>
        <taxon>unclassified sequences</taxon>
        <taxon>metagenomes</taxon>
        <taxon>ecological metagenomes</taxon>
    </lineage>
</organism>
<comment type="caution">
    <text evidence="1">The sequence shown here is derived from an EMBL/GenBank/DDBJ whole genome shotgun (WGS) entry which is preliminary data.</text>
</comment>
<dbReference type="AlphaFoldDB" id="X1NB82"/>
<dbReference type="EMBL" id="BARV01023799">
    <property type="protein sequence ID" value="GAI40893.1"/>
    <property type="molecule type" value="Genomic_DNA"/>
</dbReference>
<evidence type="ECO:0000313" key="1">
    <source>
        <dbReference type="EMBL" id="GAI40893.1"/>
    </source>
</evidence>
<reference evidence="1" key="1">
    <citation type="journal article" date="2014" name="Front. Microbiol.">
        <title>High frequency of phylogenetically diverse reductive dehalogenase-homologous genes in deep subseafloor sedimentary metagenomes.</title>
        <authorList>
            <person name="Kawai M."/>
            <person name="Futagami T."/>
            <person name="Toyoda A."/>
            <person name="Takaki Y."/>
            <person name="Nishi S."/>
            <person name="Hori S."/>
            <person name="Arai W."/>
            <person name="Tsubouchi T."/>
            <person name="Morono Y."/>
            <person name="Uchiyama I."/>
            <person name="Ito T."/>
            <person name="Fujiyama A."/>
            <person name="Inagaki F."/>
            <person name="Takami H."/>
        </authorList>
    </citation>
    <scope>NUCLEOTIDE SEQUENCE</scope>
    <source>
        <strain evidence="1">Expedition CK06-06</strain>
    </source>
</reference>
<name>X1NB82_9ZZZZ</name>
<gene>
    <name evidence="1" type="ORF">S06H3_38971</name>
</gene>